<evidence type="ECO:0000313" key="5">
    <source>
        <dbReference type="Proteomes" id="UP000224567"/>
    </source>
</evidence>
<dbReference type="InterPro" id="IPR054549">
    <property type="entry name" value="UVB_sens_RUS_dom"/>
</dbReference>
<feature type="region of interest" description="Disordered" evidence="2">
    <location>
        <begin position="1"/>
        <end position="80"/>
    </location>
</feature>
<sequence>MNGAKRSAEAVGCKNTSVGERSALEGSLRASGGGRSGSKNVGLSNANIGENPMPRKPKGSSARVRRGRENASSQCSNTRRYGAEVTHAILPGKARTTLSKRVPVPETDTGGHSQHLDPLSMTPGMEDPDDQFVIDDDGWKKYSQQLQESEGCGLFDCYRAEDLETASFIYVVDGELTTIVAETNPQILLSNYGRHFYVNPKCWRLFADLLENTAYGLEILTPAFPHLFVPIGAVAGAGRSAASLIQYIAGTVSKRCSASCYKELFLCGFGAQRNFAEVIAKGETQGMVSKAIGIMLGIALANCTRSSTSLALASFDVDERLRHFLRILQTYWTFNSMDLQAFRKLIQKLNVAFVMLHIFQLNLVIEVEVAPIVYVKITAAVGPSTMFA</sequence>
<evidence type="ECO:0000256" key="2">
    <source>
        <dbReference type="SAM" id="MobiDB-lite"/>
    </source>
</evidence>
<dbReference type="GO" id="GO:0010224">
    <property type="term" value="P:response to UV-B"/>
    <property type="evidence" value="ECO:0007669"/>
    <property type="project" value="TreeGrafter"/>
</dbReference>
<dbReference type="OrthoDB" id="364779at2759"/>
<reference evidence="5" key="2">
    <citation type="journal article" date="2017" name="J. Anim. Genet.">
        <title>Multiple reference genome sequences of hot pepper reveal the massive evolution of plant disease resistance genes by retroduplication.</title>
        <authorList>
            <person name="Kim S."/>
            <person name="Park J."/>
            <person name="Yeom S.-I."/>
            <person name="Kim Y.-M."/>
            <person name="Seo E."/>
            <person name="Kim K.-T."/>
            <person name="Kim M.-S."/>
            <person name="Lee J.M."/>
            <person name="Cheong K."/>
            <person name="Shin H.-S."/>
            <person name="Kim S.-B."/>
            <person name="Han K."/>
            <person name="Lee J."/>
            <person name="Park M."/>
            <person name="Lee H.-A."/>
            <person name="Lee H.-Y."/>
            <person name="Lee Y."/>
            <person name="Oh S."/>
            <person name="Lee J.H."/>
            <person name="Choi E."/>
            <person name="Choi E."/>
            <person name="Lee S.E."/>
            <person name="Jeon J."/>
            <person name="Kim H."/>
            <person name="Choi G."/>
            <person name="Song H."/>
            <person name="Lee J."/>
            <person name="Lee S.-C."/>
            <person name="Kwon J.-K."/>
            <person name="Lee H.-Y."/>
            <person name="Koo N."/>
            <person name="Hong Y."/>
            <person name="Kim R.W."/>
            <person name="Kang W.-H."/>
            <person name="Huh J.H."/>
            <person name="Kang B.-C."/>
            <person name="Yang T.-J."/>
            <person name="Lee Y.-H."/>
            <person name="Bennetzen J.L."/>
            <person name="Choi D."/>
        </authorList>
    </citation>
    <scope>NUCLEOTIDE SEQUENCE [LARGE SCALE GENOMIC DNA]</scope>
    <source>
        <strain evidence="5">cv. PBC81</strain>
    </source>
</reference>
<proteinExistence type="inferred from homology"/>
<dbReference type="EMBL" id="MLFT02000359">
    <property type="protein sequence ID" value="PHT27616.1"/>
    <property type="molecule type" value="Genomic_DNA"/>
</dbReference>
<dbReference type="PANTHER" id="PTHR12770:SF22">
    <property type="entry name" value="PROTEIN ROOT UVB SENSITIVE 1, CHLOROPLASTIC"/>
    <property type="match status" value="1"/>
</dbReference>
<organism evidence="4 5">
    <name type="scientific">Capsicum baccatum</name>
    <name type="common">Peruvian pepper</name>
    <dbReference type="NCBI Taxonomy" id="33114"/>
    <lineage>
        <taxon>Eukaryota</taxon>
        <taxon>Viridiplantae</taxon>
        <taxon>Streptophyta</taxon>
        <taxon>Embryophyta</taxon>
        <taxon>Tracheophyta</taxon>
        <taxon>Spermatophyta</taxon>
        <taxon>Magnoliopsida</taxon>
        <taxon>eudicotyledons</taxon>
        <taxon>Gunneridae</taxon>
        <taxon>Pentapetalae</taxon>
        <taxon>asterids</taxon>
        <taxon>lamiids</taxon>
        <taxon>Solanales</taxon>
        <taxon>Solanaceae</taxon>
        <taxon>Solanoideae</taxon>
        <taxon>Capsiceae</taxon>
        <taxon>Capsicum</taxon>
    </lineage>
</organism>
<gene>
    <name evidence="4" type="ORF">CQW23_32787</name>
</gene>
<dbReference type="InterPro" id="IPR006968">
    <property type="entry name" value="RUS_fam"/>
</dbReference>
<evidence type="ECO:0000313" key="4">
    <source>
        <dbReference type="EMBL" id="PHT27616.1"/>
    </source>
</evidence>
<keyword evidence="5" id="KW-1185">Reference proteome</keyword>
<dbReference type="AlphaFoldDB" id="A0A2G2V3P9"/>
<feature type="domain" description="Protein root UVB sensitive/RUS" evidence="3">
    <location>
        <begin position="187"/>
        <end position="313"/>
    </location>
</feature>
<dbReference type="GO" id="GO:0009941">
    <property type="term" value="C:chloroplast envelope"/>
    <property type="evidence" value="ECO:0007669"/>
    <property type="project" value="TreeGrafter"/>
</dbReference>
<protein>
    <submittedName>
        <fullName evidence="4">Protein root UVB sensitive 1, chloroplastic</fullName>
    </submittedName>
</protein>
<evidence type="ECO:0000259" key="3">
    <source>
        <dbReference type="Pfam" id="PF04884"/>
    </source>
</evidence>
<evidence type="ECO:0000256" key="1">
    <source>
        <dbReference type="ARBA" id="ARBA00007558"/>
    </source>
</evidence>
<feature type="compositionally biased region" description="Basic residues" evidence="2">
    <location>
        <begin position="55"/>
        <end position="66"/>
    </location>
</feature>
<dbReference type="Pfam" id="PF04884">
    <property type="entry name" value="UVB_sens_prot"/>
    <property type="match status" value="1"/>
</dbReference>
<accession>A0A2G2V3P9</accession>
<feature type="compositionally biased region" description="Polar residues" evidence="2">
    <location>
        <begin position="39"/>
        <end position="48"/>
    </location>
</feature>
<comment type="caution">
    <text evidence="4">The sequence shown here is derived from an EMBL/GenBank/DDBJ whole genome shotgun (WGS) entry which is preliminary data.</text>
</comment>
<comment type="similarity">
    <text evidence="1">Belongs to the RUS1 family.</text>
</comment>
<name>A0A2G2V3P9_CAPBA</name>
<dbReference type="Proteomes" id="UP000224567">
    <property type="component" value="Unassembled WGS sequence"/>
</dbReference>
<feature type="compositionally biased region" description="Polar residues" evidence="2">
    <location>
        <begin position="70"/>
        <end position="79"/>
    </location>
</feature>
<dbReference type="PANTHER" id="PTHR12770">
    <property type="entry name" value="RUS1 FAMILY PROTEIN C16ORF58"/>
    <property type="match status" value="1"/>
</dbReference>
<dbReference type="GO" id="GO:0032502">
    <property type="term" value="P:developmental process"/>
    <property type="evidence" value="ECO:0007669"/>
    <property type="project" value="TreeGrafter"/>
</dbReference>
<reference evidence="4 5" key="1">
    <citation type="journal article" date="2017" name="Genome Biol.">
        <title>New reference genome sequences of hot pepper reveal the massive evolution of plant disease-resistance genes by retroduplication.</title>
        <authorList>
            <person name="Kim S."/>
            <person name="Park J."/>
            <person name="Yeom S.I."/>
            <person name="Kim Y.M."/>
            <person name="Seo E."/>
            <person name="Kim K.T."/>
            <person name="Kim M.S."/>
            <person name="Lee J.M."/>
            <person name="Cheong K."/>
            <person name="Shin H.S."/>
            <person name="Kim S.B."/>
            <person name="Han K."/>
            <person name="Lee J."/>
            <person name="Park M."/>
            <person name="Lee H.A."/>
            <person name="Lee H.Y."/>
            <person name="Lee Y."/>
            <person name="Oh S."/>
            <person name="Lee J.H."/>
            <person name="Choi E."/>
            <person name="Choi E."/>
            <person name="Lee S.E."/>
            <person name="Jeon J."/>
            <person name="Kim H."/>
            <person name="Choi G."/>
            <person name="Song H."/>
            <person name="Lee J."/>
            <person name="Lee S.C."/>
            <person name="Kwon J.K."/>
            <person name="Lee H.Y."/>
            <person name="Koo N."/>
            <person name="Hong Y."/>
            <person name="Kim R.W."/>
            <person name="Kang W.H."/>
            <person name="Huh J.H."/>
            <person name="Kang B.C."/>
            <person name="Yang T.J."/>
            <person name="Lee Y.H."/>
            <person name="Bennetzen J.L."/>
            <person name="Choi D."/>
        </authorList>
    </citation>
    <scope>NUCLEOTIDE SEQUENCE [LARGE SCALE GENOMIC DNA]</scope>
    <source>
        <strain evidence="5">cv. PBC81</strain>
    </source>
</reference>